<dbReference type="RefSeq" id="WP_163495986.1">
    <property type="nucleotide sequence ID" value="NZ_CP048711.1"/>
</dbReference>
<keyword evidence="3" id="KW-0472">Membrane</keyword>
<dbReference type="EMBL" id="CP048711">
    <property type="protein sequence ID" value="QIB66552.1"/>
    <property type="molecule type" value="Genomic_DNA"/>
</dbReference>
<dbReference type="InterPro" id="IPR000644">
    <property type="entry name" value="CBS_dom"/>
</dbReference>
<evidence type="ECO:0000256" key="3">
    <source>
        <dbReference type="SAM" id="Phobius"/>
    </source>
</evidence>
<dbReference type="Proteomes" id="UP000477680">
    <property type="component" value="Chromosome"/>
</dbReference>
<dbReference type="KEGG" id="kim:G3T16_15255"/>
<keyword evidence="3" id="KW-0812">Transmembrane</keyword>
<dbReference type="Pfam" id="PF04982">
    <property type="entry name" value="TM_HPP"/>
    <property type="match status" value="1"/>
</dbReference>
<keyword evidence="1" id="KW-0129">CBS domain</keyword>
<dbReference type="Gene3D" id="3.10.580.10">
    <property type="entry name" value="CBS-domain"/>
    <property type="match status" value="1"/>
</dbReference>
<accession>A0A6C0U307</accession>
<sequence>MAAPPAAEALRAAVGAGLALFLCGSMLAWLAADGAPGSGGGLFLIAPLGATAFLLFALPNSPLAQPWSAVVGNTVSGIVAVTILLLGGSGPIAAGVAVAGAMVAMSLLRAMHPPGGAIALATMLAGDPVVELAYSFVLAPILLDTLLLVVAAMLFHRLTGRTYPLGHYPEPGRHGTTDPDPLLRLGLEPEELQQLVQRFRQSTNIGLEDLAELLAAAEETLATKKVGNLTCADVMSRDLVTVSSGTPLTQVAALFREHHFKTLPVVDENARIAGIISQNDFIQRAIAARKPVPRPSLAAHPARRCAGRDAPLTS</sequence>
<feature type="transmembrane region" description="Helical" evidence="3">
    <location>
        <begin position="12"/>
        <end position="32"/>
    </location>
</feature>
<evidence type="ECO:0000259" key="4">
    <source>
        <dbReference type="PROSITE" id="PS51371"/>
    </source>
</evidence>
<dbReference type="Pfam" id="PF00571">
    <property type="entry name" value="CBS"/>
    <property type="match status" value="1"/>
</dbReference>
<dbReference type="SMART" id="SM00116">
    <property type="entry name" value="CBS"/>
    <property type="match status" value="1"/>
</dbReference>
<reference evidence="5 6" key="1">
    <citation type="submission" date="2020-02" db="EMBL/GenBank/DDBJ databases">
        <title>Genome sequencing for Kineobactrum sp. M2.</title>
        <authorList>
            <person name="Park S.-J."/>
        </authorList>
    </citation>
    <scope>NUCLEOTIDE SEQUENCE [LARGE SCALE GENOMIC DNA]</scope>
    <source>
        <strain evidence="5 6">M2</strain>
    </source>
</reference>
<dbReference type="InterPro" id="IPR058581">
    <property type="entry name" value="TM_HPP"/>
</dbReference>
<evidence type="ECO:0000256" key="1">
    <source>
        <dbReference type="PROSITE-ProRule" id="PRU00703"/>
    </source>
</evidence>
<protein>
    <submittedName>
        <fullName evidence="5">CBS domain-containing protein</fullName>
    </submittedName>
</protein>
<name>A0A6C0U307_9GAMM</name>
<evidence type="ECO:0000256" key="2">
    <source>
        <dbReference type="SAM" id="MobiDB-lite"/>
    </source>
</evidence>
<dbReference type="InterPro" id="IPR007065">
    <property type="entry name" value="HPP"/>
</dbReference>
<proteinExistence type="predicted"/>
<evidence type="ECO:0000313" key="6">
    <source>
        <dbReference type="Proteomes" id="UP000477680"/>
    </source>
</evidence>
<dbReference type="SUPFAM" id="SSF54631">
    <property type="entry name" value="CBS-domain pair"/>
    <property type="match status" value="1"/>
</dbReference>
<keyword evidence="3" id="KW-1133">Transmembrane helix</keyword>
<feature type="region of interest" description="Disordered" evidence="2">
    <location>
        <begin position="293"/>
        <end position="314"/>
    </location>
</feature>
<gene>
    <name evidence="5" type="ORF">G3T16_15255</name>
</gene>
<dbReference type="AlphaFoldDB" id="A0A6C0U307"/>
<evidence type="ECO:0000313" key="5">
    <source>
        <dbReference type="EMBL" id="QIB66552.1"/>
    </source>
</evidence>
<feature type="domain" description="CBS" evidence="4">
    <location>
        <begin position="235"/>
        <end position="296"/>
    </location>
</feature>
<dbReference type="InterPro" id="IPR046342">
    <property type="entry name" value="CBS_dom_sf"/>
</dbReference>
<feature type="transmembrane region" description="Helical" evidence="3">
    <location>
        <begin position="132"/>
        <end position="155"/>
    </location>
</feature>
<feature type="transmembrane region" description="Helical" evidence="3">
    <location>
        <begin position="39"/>
        <end position="58"/>
    </location>
</feature>
<dbReference type="PANTHER" id="PTHR33741:SF5">
    <property type="entry name" value="TRANSMEMBRANE PROTEIN DDB_G0269096-RELATED"/>
    <property type="match status" value="1"/>
</dbReference>
<keyword evidence="6" id="KW-1185">Reference proteome</keyword>
<dbReference type="PROSITE" id="PS51371">
    <property type="entry name" value="CBS"/>
    <property type="match status" value="1"/>
</dbReference>
<organism evidence="5 6">
    <name type="scientific">Kineobactrum salinum</name>
    <dbReference type="NCBI Taxonomy" id="2708301"/>
    <lineage>
        <taxon>Bacteria</taxon>
        <taxon>Pseudomonadati</taxon>
        <taxon>Pseudomonadota</taxon>
        <taxon>Gammaproteobacteria</taxon>
        <taxon>Cellvibrionales</taxon>
        <taxon>Halieaceae</taxon>
        <taxon>Kineobactrum</taxon>
    </lineage>
</organism>
<dbReference type="PANTHER" id="PTHR33741">
    <property type="entry name" value="TRANSMEMBRANE PROTEIN DDB_G0269096-RELATED"/>
    <property type="match status" value="1"/>
</dbReference>